<dbReference type="InterPro" id="IPR013083">
    <property type="entry name" value="Znf_RING/FYVE/PHD"/>
</dbReference>
<dbReference type="InterPro" id="IPR019786">
    <property type="entry name" value="Zinc_finger_PHD-type_CS"/>
</dbReference>
<sequence length="117" mass="13647">PTSIMSENCSVCNDIVPDEEDEYVLCSVNNCGLHFECAGIAEQTWTRMGQKRRCEWKCRRCSKSLSGNIQDLIQKVHEEYLLNIESTIKKQLITHTKLVKDEIVEQIFTSIFFWQSR</sequence>
<keyword evidence="1" id="KW-0479">Metal-binding</keyword>
<evidence type="ECO:0000256" key="2">
    <source>
        <dbReference type="ARBA" id="ARBA00022771"/>
    </source>
</evidence>
<proteinExistence type="predicted"/>
<keyword evidence="3" id="KW-0862">Zinc</keyword>
<reference evidence="6" key="1">
    <citation type="submission" date="2015-11" db="EMBL/GenBank/DDBJ databases">
        <title>De novo transcriptome assembly of four potential Pierce s Disease insect vectors from Arizona vineyards.</title>
        <authorList>
            <person name="Tassone E.E."/>
        </authorList>
    </citation>
    <scope>NUCLEOTIDE SEQUENCE</scope>
</reference>
<dbReference type="Gene3D" id="3.30.40.10">
    <property type="entry name" value="Zinc/RING finger domain, C3HC4 (zinc finger)"/>
    <property type="match status" value="1"/>
</dbReference>
<protein>
    <recommendedName>
        <fullName evidence="5">PHD-type domain-containing protein</fullName>
    </recommendedName>
</protein>
<dbReference type="PROSITE" id="PS01359">
    <property type="entry name" value="ZF_PHD_1"/>
    <property type="match status" value="1"/>
</dbReference>
<evidence type="ECO:0000256" key="1">
    <source>
        <dbReference type="ARBA" id="ARBA00022723"/>
    </source>
</evidence>
<evidence type="ECO:0000256" key="4">
    <source>
        <dbReference type="PROSITE-ProRule" id="PRU00146"/>
    </source>
</evidence>
<dbReference type="GO" id="GO:0008270">
    <property type="term" value="F:zinc ion binding"/>
    <property type="evidence" value="ECO:0007669"/>
    <property type="project" value="UniProtKB-KW"/>
</dbReference>
<dbReference type="SUPFAM" id="SSF57903">
    <property type="entry name" value="FYVE/PHD zinc finger"/>
    <property type="match status" value="1"/>
</dbReference>
<evidence type="ECO:0000256" key="3">
    <source>
        <dbReference type="ARBA" id="ARBA00022833"/>
    </source>
</evidence>
<feature type="domain" description="PHD-type" evidence="5">
    <location>
        <begin position="6"/>
        <end position="64"/>
    </location>
</feature>
<dbReference type="InterPro" id="IPR019787">
    <property type="entry name" value="Znf_PHD-finger"/>
</dbReference>
<dbReference type="InterPro" id="IPR011011">
    <property type="entry name" value="Znf_FYVE_PHD"/>
</dbReference>
<evidence type="ECO:0000313" key="6">
    <source>
        <dbReference type="EMBL" id="JAS73232.1"/>
    </source>
</evidence>
<dbReference type="AlphaFoldDB" id="A0A1B6HF07"/>
<accession>A0A1B6HF07</accession>
<name>A0A1B6HF07_9HEMI</name>
<dbReference type="EMBL" id="GECU01034474">
    <property type="protein sequence ID" value="JAS73232.1"/>
    <property type="molecule type" value="Transcribed_RNA"/>
</dbReference>
<feature type="non-terminal residue" evidence="6">
    <location>
        <position position="1"/>
    </location>
</feature>
<organism evidence="6">
    <name type="scientific">Homalodisca liturata</name>
    <dbReference type="NCBI Taxonomy" id="320908"/>
    <lineage>
        <taxon>Eukaryota</taxon>
        <taxon>Metazoa</taxon>
        <taxon>Ecdysozoa</taxon>
        <taxon>Arthropoda</taxon>
        <taxon>Hexapoda</taxon>
        <taxon>Insecta</taxon>
        <taxon>Pterygota</taxon>
        <taxon>Neoptera</taxon>
        <taxon>Paraneoptera</taxon>
        <taxon>Hemiptera</taxon>
        <taxon>Auchenorrhyncha</taxon>
        <taxon>Membracoidea</taxon>
        <taxon>Cicadellidae</taxon>
        <taxon>Cicadellinae</taxon>
        <taxon>Proconiini</taxon>
        <taxon>Homalodisca</taxon>
    </lineage>
</organism>
<keyword evidence="2 4" id="KW-0863">Zinc-finger</keyword>
<gene>
    <name evidence="6" type="ORF">g.57868</name>
</gene>
<dbReference type="PROSITE" id="PS50016">
    <property type="entry name" value="ZF_PHD_2"/>
    <property type="match status" value="1"/>
</dbReference>
<evidence type="ECO:0000259" key="5">
    <source>
        <dbReference type="PROSITE" id="PS50016"/>
    </source>
</evidence>